<feature type="transmembrane region" description="Helical" evidence="11">
    <location>
        <begin position="383"/>
        <end position="411"/>
    </location>
</feature>
<comment type="caution">
    <text evidence="13">The sequence shown here is derived from an EMBL/GenBank/DDBJ whole genome shotgun (WGS) entry which is preliminary data.</text>
</comment>
<comment type="cofactor">
    <cofactor evidence="1 11">
        <name>Zn(2+)</name>
        <dbReference type="ChEBI" id="CHEBI:29105"/>
    </cofactor>
</comment>
<reference evidence="13 14" key="1">
    <citation type="submission" date="2022-02" db="EMBL/GenBank/DDBJ databases">
        <title>Halomonas fukangensis sp. nov., a halophilic bacterium isolated from a bulk soil of Kalidium foliatum at Fukang.</title>
        <authorList>
            <person name="Huang Y."/>
        </authorList>
    </citation>
    <scope>NUCLEOTIDE SEQUENCE [LARGE SCALE GENOMIC DNA]</scope>
    <source>
        <strain evidence="13 14">EGI 63088</strain>
    </source>
</reference>
<keyword evidence="9 11" id="KW-0482">Metalloprotease</keyword>
<dbReference type="InterPro" id="IPR041489">
    <property type="entry name" value="PDZ_6"/>
</dbReference>
<evidence type="ECO:0000256" key="11">
    <source>
        <dbReference type="RuleBase" id="RU362031"/>
    </source>
</evidence>
<comment type="subcellular location">
    <subcellularLocation>
        <location evidence="2">Membrane</location>
        <topology evidence="2">Multi-pass membrane protein</topology>
    </subcellularLocation>
</comment>
<evidence type="ECO:0000313" key="13">
    <source>
        <dbReference type="EMBL" id="MCH4561949.1"/>
    </source>
</evidence>
<gene>
    <name evidence="13" type="primary">rseP</name>
    <name evidence="13" type="ORF">MKP05_02250</name>
</gene>
<keyword evidence="8 11" id="KW-1133">Transmembrane helix</keyword>
<dbReference type="RefSeq" id="WP_240566836.1">
    <property type="nucleotide sequence ID" value="NZ_JAKVPY010000002.1"/>
</dbReference>
<name>A0ABS9RQ33_9GAMM</name>
<dbReference type="CDD" id="cd06163">
    <property type="entry name" value="S2P-M50_PDZ_RseP-like"/>
    <property type="match status" value="2"/>
</dbReference>
<evidence type="ECO:0000256" key="7">
    <source>
        <dbReference type="ARBA" id="ARBA00022833"/>
    </source>
</evidence>
<keyword evidence="10 11" id="KW-0472">Membrane</keyword>
<feature type="transmembrane region" description="Helical" evidence="11">
    <location>
        <begin position="423"/>
        <end position="446"/>
    </location>
</feature>
<evidence type="ECO:0000256" key="2">
    <source>
        <dbReference type="ARBA" id="ARBA00004141"/>
    </source>
</evidence>
<feature type="transmembrane region" description="Helical" evidence="11">
    <location>
        <begin position="97"/>
        <end position="118"/>
    </location>
</feature>
<evidence type="ECO:0000256" key="8">
    <source>
        <dbReference type="ARBA" id="ARBA00022989"/>
    </source>
</evidence>
<dbReference type="InterPro" id="IPR001478">
    <property type="entry name" value="PDZ"/>
</dbReference>
<comment type="similarity">
    <text evidence="3 11">Belongs to the peptidase M50B family.</text>
</comment>
<dbReference type="Gene3D" id="2.30.42.10">
    <property type="match status" value="2"/>
</dbReference>
<dbReference type="Pfam" id="PF02163">
    <property type="entry name" value="Peptidase_M50"/>
    <property type="match status" value="1"/>
</dbReference>
<evidence type="ECO:0000256" key="10">
    <source>
        <dbReference type="ARBA" id="ARBA00023136"/>
    </source>
</evidence>
<dbReference type="InterPro" id="IPR036034">
    <property type="entry name" value="PDZ_sf"/>
</dbReference>
<keyword evidence="7 11" id="KW-0862">Zinc</keyword>
<evidence type="ECO:0000256" key="4">
    <source>
        <dbReference type="ARBA" id="ARBA00022670"/>
    </source>
</evidence>
<evidence type="ECO:0000256" key="1">
    <source>
        <dbReference type="ARBA" id="ARBA00001947"/>
    </source>
</evidence>
<keyword evidence="11" id="KW-0479">Metal-binding</keyword>
<dbReference type="Pfam" id="PF17820">
    <property type="entry name" value="PDZ_6"/>
    <property type="match status" value="2"/>
</dbReference>
<feature type="domain" description="PDZ" evidence="12">
    <location>
        <begin position="114"/>
        <end position="184"/>
    </location>
</feature>
<evidence type="ECO:0000259" key="12">
    <source>
        <dbReference type="SMART" id="SM00228"/>
    </source>
</evidence>
<evidence type="ECO:0000256" key="5">
    <source>
        <dbReference type="ARBA" id="ARBA00022692"/>
    </source>
</evidence>
<keyword evidence="5 11" id="KW-0812">Transmembrane</keyword>
<evidence type="ECO:0000256" key="9">
    <source>
        <dbReference type="ARBA" id="ARBA00023049"/>
    </source>
</evidence>
<dbReference type="NCBIfam" id="TIGR00054">
    <property type="entry name" value="RIP metalloprotease RseP"/>
    <property type="match status" value="1"/>
</dbReference>
<dbReference type="PANTHER" id="PTHR42837:SF2">
    <property type="entry name" value="MEMBRANE METALLOPROTEASE ARASP2, CHLOROPLASTIC-RELATED"/>
    <property type="match status" value="1"/>
</dbReference>
<dbReference type="PANTHER" id="PTHR42837">
    <property type="entry name" value="REGULATOR OF SIGMA-E PROTEASE RSEP"/>
    <property type="match status" value="1"/>
</dbReference>
<feature type="domain" description="PDZ" evidence="12">
    <location>
        <begin position="211"/>
        <end position="280"/>
    </location>
</feature>
<protein>
    <recommendedName>
        <fullName evidence="11">Zinc metalloprotease</fullName>
        <ecNumber evidence="11">3.4.24.-</ecNumber>
    </recommendedName>
</protein>
<accession>A0ABS9RQ33</accession>
<dbReference type="EMBL" id="JAKVPY010000002">
    <property type="protein sequence ID" value="MCH4561949.1"/>
    <property type="molecule type" value="Genomic_DNA"/>
</dbReference>
<keyword evidence="4" id="KW-0645">Protease</keyword>
<dbReference type="InterPro" id="IPR004387">
    <property type="entry name" value="Pept_M50_Zn"/>
</dbReference>
<dbReference type="SUPFAM" id="SSF50156">
    <property type="entry name" value="PDZ domain-like"/>
    <property type="match status" value="2"/>
</dbReference>
<dbReference type="EC" id="3.4.24.-" evidence="11"/>
<feature type="transmembrane region" description="Helical" evidence="11">
    <location>
        <begin position="6"/>
        <end position="28"/>
    </location>
</feature>
<evidence type="ECO:0000313" key="14">
    <source>
        <dbReference type="Proteomes" id="UP001202117"/>
    </source>
</evidence>
<keyword evidence="14" id="KW-1185">Reference proteome</keyword>
<dbReference type="Proteomes" id="UP001202117">
    <property type="component" value="Unassembled WGS sequence"/>
</dbReference>
<sequence>MGLIQNVLAVIVVLGLLITFHEYGHFWVARRCGVKVLRFSVGFGKPIWSRVDRHGTEFVLAAIPLGGYVKMLDEREAPVPHDQLGQAFNRKTVWQRIAIVAAGPLANFLLAIVAYWALFVVGTTTVAPVIGDVTPDSPADRGGLRPGQEITAVQGQAVRSWDQINLKLIAAIGASGELRIDARDAATADPREHRLPVEDWLVRQDPPQPLPSLGVTPWRPPYPAVLGQVVEGEAAAAAGLAPGDEVVAVDGAAVDDWMHFVDIVRANPGETLELEVLRGQERLRLSLTPGRNELEEGGAIGYIGAGVEPVEWPEEYRREIRYGPVAAVGQAVSRTGEMTMLTLGAIRKMLVGLISPTNLSGPITIARVAGDTARTGLESFVSFMAYLSISLAVLNLLPIPVLDGGHLLYYFVEVVRGRPVSEYTQAIGLRIGLALVGTLMLMAIYFDLMRLW</sequence>
<dbReference type="SMART" id="SM00228">
    <property type="entry name" value="PDZ"/>
    <property type="match status" value="2"/>
</dbReference>
<keyword evidence="6 11" id="KW-0378">Hydrolase</keyword>
<proteinExistence type="inferred from homology"/>
<evidence type="ECO:0000256" key="6">
    <source>
        <dbReference type="ARBA" id="ARBA00022801"/>
    </source>
</evidence>
<organism evidence="13 14">
    <name type="scientific">Halomonas flagellata</name>
    <dbReference type="NCBI Taxonomy" id="2920385"/>
    <lineage>
        <taxon>Bacteria</taxon>
        <taxon>Pseudomonadati</taxon>
        <taxon>Pseudomonadota</taxon>
        <taxon>Gammaproteobacteria</taxon>
        <taxon>Oceanospirillales</taxon>
        <taxon>Halomonadaceae</taxon>
        <taxon>Halomonas</taxon>
    </lineage>
</organism>
<dbReference type="InterPro" id="IPR008915">
    <property type="entry name" value="Peptidase_M50"/>
</dbReference>
<evidence type="ECO:0000256" key="3">
    <source>
        <dbReference type="ARBA" id="ARBA00007931"/>
    </source>
</evidence>
<dbReference type="GO" id="GO:0008237">
    <property type="term" value="F:metallopeptidase activity"/>
    <property type="evidence" value="ECO:0007669"/>
    <property type="project" value="UniProtKB-KW"/>
</dbReference>